<organism evidence="2 3">
    <name type="scientific">Frigoriflavimonas asaccharolytica</name>
    <dbReference type="NCBI Taxonomy" id="2735899"/>
    <lineage>
        <taxon>Bacteria</taxon>
        <taxon>Pseudomonadati</taxon>
        <taxon>Bacteroidota</taxon>
        <taxon>Flavobacteriia</taxon>
        <taxon>Flavobacteriales</taxon>
        <taxon>Weeksellaceae</taxon>
        <taxon>Frigoriflavimonas</taxon>
    </lineage>
</organism>
<dbReference type="Proteomes" id="UP000610746">
    <property type="component" value="Unassembled WGS sequence"/>
</dbReference>
<keyword evidence="1" id="KW-1133">Transmembrane helix</keyword>
<gene>
    <name evidence="2" type="ORF">HNQ03_001402</name>
</gene>
<dbReference type="Gene3D" id="2.60.40.3680">
    <property type="match status" value="1"/>
</dbReference>
<keyword evidence="1" id="KW-0472">Membrane</keyword>
<evidence type="ECO:0000313" key="2">
    <source>
        <dbReference type="EMBL" id="NRS92334.1"/>
    </source>
</evidence>
<evidence type="ECO:0000256" key="1">
    <source>
        <dbReference type="SAM" id="Phobius"/>
    </source>
</evidence>
<comment type="caution">
    <text evidence="2">The sequence shown here is derived from an EMBL/GenBank/DDBJ whole genome shotgun (WGS) entry which is preliminary data.</text>
</comment>
<dbReference type="AlphaFoldDB" id="A0A8J8G6V0"/>
<evidence type="ECO:0000313" key="3">
    <source>
        <dbReference type="Proteomes" id="UP000610746"/>
    </source>
</evidence>
<accession>A0A8J8G6V0</accession>
<keyword evidence="1" id="KW-0812">Transmembrane</keyword>
<reference evidence="2" key="1">
    <citation type="submission" date="2020-05" db="EMBL/GenBank/DDBJ databases">
        <title>Genomic Encyclopedia of Type Strains, Phase IV (KMG-V): Genome sequencing to study the core and pangenomes of soil and plant-associated prokaryotes.</title>
        <authorList>
            <person name="Whitman W."/>
        </authorList>
    </citation>
    <scope>NUCLEOTIDE SEQUENCE</scope>
    <source>
        <strain evidence="2">16F</strain>
    </source>
</reference>
<proteinExistence type="predicted"/>
<dbReference type="RefSeq" id="WP_173778945.1">
    <property type="nucleotide sequence ID" value="NZ_JABSNO010000008.1"/>
</dbReference>
<name>A0A8J8G6V0_9FLAO</name>
<keyword evidence="3" id="KW-1185">Reference proteome</keyword>
<feature type="transmembrane region" description="Helical" evidence="1">
    <location>
        <begin position="293"/>
        <end position="324"/>
    </location>
</feature>
<dbReference type="EMBL" id="JABSNO010000008">
    <property type="protein sequence ID" value="NRS92334.1"/>
    <property type="molecule type" value="Genomic_DNA"/>
</dbReference>
<sequence length="332" mass="38675">MLTFFIQKISANAAQPGIWNAGGTVFTMMYPKDAATFKKVQMQNEKIYMQLYPGFAVVKAWCRMKNTAKETLKFKMGYPVNGIYSGGNSNLNQVYLDSLSQFKIFSNRKECTLLKTKFSDENFERIQSFSDNWLVWEMFFLPEETKIVEGYFIVETNDGKITKGYNSDNYNAFIYLLESGSVWKQPIEKGEFYIQMMQGLKEKDIHGLSNGFQFKWNKNTTMAKGFKLNFSPSPKDNLIVTYGEREENFNFSNLIATPEKWYKLIDEFSRNVQVQNFNVEIKKKSPYEVSESIFGFLPTFLMIILIALPYMIVVAALLFVLIILRRRFKNKK</sequence>
<protein>
    <submittedName>
        <fullName evidence="2">Uncharacterized protein</fullName>
    </submittedName>
</protein>